<reference evidence="8 9" key="1">
    <citation type="submission" date="2020-08" db="EMBL/GenBank/DDBJ databases">
        <title>Plant Genome Project.</title>
        <authorList>
            <person name="Zhang R.-G."/>
        </authorList>
    </citation>
    <scope>NUCLEOTIDE SEQUENCE [LARGE SCALE GENOMIC DNA]</scope>
    <source>
        <tissue evidence="8">Rhizome</tissue>
    </source>
</reference>
<dbReference type="InterPro" id="IPR035979">
    <property type="entry name" value="RBD_domain_sf"/>
</dbReference>
<feature type="domain" description="RRM" evidence="7">
    <location>
        <begin position="279"/>
        <end position="357"/>
    </location>
</feature>
<evidence type="ECO:0000256" key="6">
    <source>
        <dbReference type="SAM" id="MobiDB-lite"/>
    </source>
</evidence>
<dbReference type="InterPro" id="IPR051945">
    <property type="entry name" value="RRM_MRD1_RNA_proc_ribogen"/>
</dbReference>
<evidence type="ECO:0000256" key="5">
    <source>
        <dbReference type="PROSITE-ProRule" id="PRU00176"/>
    </source>
</evidence>
<keyword evidence="3 5" id="KW-0694">RNA-binding</keyword>
<feature type="compositionally biased region" description="Basic and acidic residues" evidence="6">
    <location>
        <begin position="821"/>
        <end position="832"/>
    </location>
</feature>
<dbReference type="Proteomes" id="UP000734854">
    <property type="component" value="Unassembled WGS sequence"/>
</dbReference>
<dbReference type="CDD" id="cd12416">
    <property type="entry name" value="RRM4_RBM28_like"/>
    <property type="match status" value="1"/>
</dbReference>
<dbReference type="Pfam" id="PF00076">
    <property type="entry name" value="RRM_1"/>
    <property type="match status" value="3"/>
</dbReference>
<feature type="domain" description="RRM" evidence="7">
    <location>
        <begin position="543"/>
        <end position="626"/>
    </location>
</feature>
<evidence type="ECO:0000259" key="7">
    <source>
        <dbReference type="PROSITE" id="PS50102"/>
    </source>
</evidence>
<gene>
    <name evidence="8" type="ORF">ZIOFF_048913</name>
</gene>
<dbReference type="InterPro" id="IPR000504">
    <property type="entry name" value="RRM_dom"/>
</dbReference>
<dbReference type="EMBL" id="JACMSC010000013">
    <property type="protein sequence ID" value="KAG6493910.1"/>
    <property type="molecule type" value="Genomic_DNA"/>
</dbReference>
<organism evidence="8 9">
    <name type="scientific">Zingiber officinale</name>
    <name type="common">Ginger</name>
    <name type="synonym">Amomum zingiber</name>
    <dbReference type="NCBI Taxonomy" id="94328"/>
    <lineage>
        <taxon>Eukaryota</taxon>
        <taxon>Viridiplantae</taxon>
        <taxon>Streptophyta</taxon>
        <taxon>Embryophyta</taxon>
        <taxon>Tracheophyta</taxon>
        <taxon>Spermatophyta</taxon>
        <taxon>Magnoliopsida</taxon>
        <taxon>Liliopsida</taxon>
        <taxon>Zingiberales</taxon>
        <taxon>Zingiberaceae</taxon>
        <taxon>Zingiber</taxon>
    </lineage>
</organism>
<keyword evidence="2" id="KW-0677">Repeat</keyword>
<dbReference type="InterPro" id="IPR012677">
    <property type="entry name" value="Nucleotide-bd_a/b_plait_sf"/>
</dbReference>
<evidence type="ECO:0000256" key="2">
    <source>
        <dbReference type="ARBA" id="ARBA00022737"/>
    </source>
</evidence>
<evidence type="ECO:0000256" key="1">
    <source>
        <dbReference type="ARBA" id="ARBA00004123"/>
    </source>
</evidence>
<evidence type="ECO:0000256" key="3">
    <source>
        <dbReference type="ARBA" id="ARBA00022884"/>
    </source>
</evidence>
<dbReference type="SUPFAM" id="SSF54928">
    <property type="entry name" value="RNA-binding domain, RBD"/>
    <property type="match status" value="3"/>
</dbReference>
<dbReference type="PROSITE" id="PS50102">
    <property type="entry name" value="RRM"/>
    <property type="match status" value="4"/>
</dbReference>
<feature type="domain" description="RRM" evidence="7">
    <location>
        <begin position="22"/>
        <end position="100"/>
    </location>
</feature>
<dbReference type="Gene3D" id="3.30.70.330">
    <property type="match status" value="4"/>
</dbReference>
<dbReference type="AlphaFoldDB" id="A0A8J5KUP1"/>
<keyword evidence="4" id="KW-0539">Nucleus</keyword>
<dbReference type="CDD" id="cd12414">
    <property type="entry name" value="RRM2_RBM28_like"/>
    <property type="match status" value="1"/>
</dbReference>
<feature type="compositionally biased region" description="Basic and acidic residues" evidence="6">
    <location>
        <begin position="867"/>
        <end position="881"/>
    </location>
</feature>
<comment type="caution">
    <text evidence="8">The sequence shown here is derived from an EMBL/GenBank/DDBJ whole genome shotgun (WGS) entry which is preliminary data.</text>
</comment>
<proteinExistence type="predicted"/>
<feature type="compositionally biased region" description="Polar residues" evidence="6">
    <location>
        <begin position="810"/>
        <end position="820"/>
    </location>
</feature>
<dbReference type="SMART" id="SM00360">
    <property type="entry name" value="RRM"/>
    <property type="match status" value="4"/>
</dbReference>
<evidence type="ECO:0000313" key="9">
    <source>
        <dbReference type="Proteomes" id="UP000734854"/>
    </source>
</evidence>
<dbReference type="FunFam" id="3.30.70.330:FF:000182">
    <property type="entry name" value="RNA-binding motif protein 28"/>
    <property type="match status" value="1"/>
</dbReference>
<dbReference type="GO" id="GO:0003729">
    <property type="term" value="F:mRNA binding"/>
    <property type="evidence" value="ECO:0007669"/>
    <property type="project" value="TreeGrafter"/>
</dbReference>
<dbReference type="PANTHER" id="PTHR48039">
    <property type="entry name" value="RNA-BINDING MOTIF PROTEIN 14B"/>
    <property type="match status" value="1"/>
</dbReference>
<dbReference type="CDD" id="cd12413">
    <property type="entry name" value="RRM1_RBM28_like"/>
    <property type="match status" value="1"/>
</dbReference>
<evidence type="ECO:0000313" key="8">
    <source>
        <dbReference type="EMBL" id="KAG6493910.1"/>
    </source>
</evidence>
<feature type="region of interest" description="Disordered" evidence="6">
    <location>
        <begin position="122"/>
        <end position="145"/>
    </location>
</feature>
<evidence type="ECO:0000256" key="4">
    <source>
        <dbReference type="ARBA" id="ARBA00023242"/>
    </source>
</evidence>
<protein>
    <recommendedName>
        <fullName evidence="7">RRM domain-containing protein</fullName>
    </recommendedName>
</protein>
<dbReference type="PANTHER" id="PTHR48039:SF5">
    <property type="entry name" value="RNA-BINDING PROTEIN 28"/>
    <property type="match status" value="1"/>
</dbReference>
<feature type="compositionally biased region" description="Basic residues" evidence="6">
    <location>
        <begin position="948"/>
        <end position="957"/>
    </location>
</feature>
<feature type="compositionally biased region" description="Basic residues" evidence="6">
    <location>
        <begin position="833"/>
        <end position="843"/>
    </location>
</feature>
<feature type="compositionally biased region" description="Basic and acidic residues" evidence="6">
    <location>
        <begin position="979"/>
        <end position="990"/>
    </location>
</feature>
<name>A0A8J5KUP1_ZINOF</name>
<accession>A0A8J5KUP1</accession>
<keyword evidence="9" id="KW-1185">Reference proteome</keyword>
<comment type="subcellular location">
    <subcellularLocation>
        <location evidence="1">Nucleus</location>
    </subcellularLocation>
</comment>
<sequence>MGKRKRSNDSSEEKIDGGHCPSTIFVSNLPYSFKSSELEALFGEVGPVRRCFMVTSKGSEESLGFGFVQFATVEDAERAIQLKNEASINGRRIRVKLAKSRLSLAERRQTTKHVPSVEMDKKNNDIVHSGGKTEQQEMPKPNKINSDATVIESPRRIVDKLKEELGIQDHNAVVVGSEKQRIARTVVFGNLLNYEMAVEVIRQAGKIGTICSYTYPLPKEELELHGLARDGCKLEVASVLYTSVKSARFSVAKLHQQEIKGVSVWARQLGGEGSKIKKWRVIVRNLPFKVTVSEIRDVFTPAGFVWDVLIPHMSNDGVSKGFAFVSFTCKQDAEKAIKNLNGRSFAKRTIAVDWAVPKKVYSAANSAATKEGKAQCMNFMTLYLLVHTLKNLISLVMTLNWIEEKCLVILVISALSTVISFAKDWKHDMIKDEVKLDKAAILEKASKASGNMVPSNDIDFALEAEVAKKVLDNLIRSTAGSDPSCGMDFKKDESISEFGVEDDSEKEESLMPTRKGAIVEGEDAKVIKTDITELGKKDKDLDKTIFISNLPFEISIEELKERFSSFGKVQSFHPVLHKLTKRPQGTGFLTFDSPVAADAAISAANAESGLGIIIKGRPLKVLKALDKESVHKKELEKLKNEVHDRRNLYLAKEGEILAGTPAAEGVSEDDMKKREALMKKKMEMLKSPKFHVSRTMLIIYNLPKTMSPEQVRKLCVNAVTSRASKQKPIIEKVKVLKDAKKGKVTTKKHSHGVAFVQFREHQHALVALRVLNNNPETFGPEHRPIVEFAIDNLQKLRQHTTDLESKENNHNSAVFHNQTKGNDRDNAGEESKKAKRRTLHKRSAQPSGTAEEPGVELIRLTPEDTDPDVKVRDAAKQDKKQNNAGRRGKAAPSTKSKHIRSESESNARQGGKVVQAKKPNNNQMDTSGETRKRKSTTEPDGGLGHQNPTRKPKRRKGSSGGEIVDKLDMLIEQYRSKFSRRDPTNGKDATKSGQKVRRWFEQLPDN</sequence>
<dbReference type="GO" id="GO:0005634">
    <property type="term" value="C:nucleus"/>
    <property type="evidence" value="ECO:0007669"/>
    <property type="project" value="UniProtKB-SubCell"/>
</dbReference>
<feature type="domain" description="RRM" evidence="7">
    <location>
        <begin position="695"/>
        <end position="785"/>
    </location>
</feature>
<feature type="region of interest" description="Disordered" evidence="6">
    <location>
        <begin position="801"/>
        <end position="1006"/>
    </location>
</feature>
<feature type="compositionally biased region" description="Polar residues" evidence="6">
    <location>
        <begin position="918"/>
        <end position="927"/>
    </location>
</feature>